<organism evidence="2 3">
    <name type="scientific">Heterodera trifolii</name>
    <dbReference type="NCBI Taxonomy" id="157864"/>
    <lineage>
        <taxon>Eukaryota</taxon>
        <taxon>Metazoa</taxon>
        <taxon>Ecdysozoa</taxon>
        <taxon>Nematoda</taxon>
        <taxon>Chromadorea</taxon>
        <taxon>Rhabditida</taxon>
        <taxon>Tylenchina</taxon>
        <taxon>Tylenchomorpha</taxon>
        <taxon>Tylenchoidea</taxon>
        <taxon>Heteroderidae</taxon>
        <taxon>Heteroderinae</taxon>
        <taxon>Heterodera</taxon>
    </lineage>
</organism>
<dbReference type="AlphaFoldDB" id="A0ABD2MB41"/>
<sequence length="197" mass="21418">MDGGDDHIAREEIVPMAMDDKFGSTRQTPGGGKGRGRNGSDRRATEQRMGEFEMVSDTTQTVLWMIHSLAGEFIRRAEGRGGGTLGHRSFRDQISLPAVLHQNQSPHPSSPPPLIPIFPLGFPFNRVSLPNLPFLYSRFGEKLLAGGGRLSPSPRPLAIPPLAVPNSSNAQPHPRAQFSGRSRVGGHPEDGERSQKN</sequence>
<accession>A0ABD2MB41</accession>
<evidence type="ECO:0000256" key="1">
    <source>
        <dbReference type="SAM" id="MobiDB-lite"/>
    </source>
</evidence>
<comment type="caution">
    <text evidence="2">The sequence shown here is derived from an EMBL/GenBank/DDBJ whole genome shotgun (WGS) entry which is preliminary data.</text>
</comment>
<dbReference type="Proteomes" id="UP001620626">
    <property type="component" value="Unassembled WGS sequence"/>
</dbReference>
<proteinExistence type="predicted"/>
<evidence type="ECO:0000313" key="3">
    <source>
        <dbReference type="Proteomes" id="UP001620626"/>
    </source>
</evidence>
<feature type="compositionally biased region" description="Basic and acidic residues" evidence="1">
    <location>
        <begin position="38"/>
        <end position="47"/>
    </location>
</feature>
<feature type="region of interest" description="Disordered" evidence="1">
    <location>
        <begin position="150"/>
        <end position="197"/>
    </location>
</feature>
<name>A0ABD2MB41_9BILA</name>
<gene>
    <name evidence="2" type="ORF">niasHT_001577</name>
</gene>
<feature type="compositionally biased region" description="Basic and acidic residues" evidence="1">
    <location>
        <begin position="186"/>
        <end position="197"/>
    </location>
</feature>
<dbReference type="EMBL" id="JBICBT010000064">
    <property type="protein sequence ID" value="KAL3124740.1"/>
    <property type="molecule type" value="Genomic_DNA"/>
</dbReference>
<keyword evidence="3" id="KW-1185">Reference proteome</keyword>
<feature type="compositionally biased region" description="Basic and acidic residues" evidence="1">
    <location>
        <begin position="1"/>
        <end position="23"/>
    </location>
</feature>
<feature type="region of interest" description="Disordered" evidence="1">
    <location>
        <begin position="1"/>
        <end position="47"/>
    </location>
</feature>
<reference evidence="2 3" key="1">
    <citation type="submission" date="2024-10" db="EMBL/GenBank/DDBJ databases">
        <authorList>
            <person name="Kim D."/>
        </authorList>
    </citation>
    <scope>NUCLEOTIDE SEQUENCE [LARGE SCALE GENOMIC DNA]</scope>
    <source>
        <strain evidence="2">BH-2024</strain>
    </source>
</reference>
<evidence type="ECO:0000313" key="2">
    <source>
        <dbReference type="EMBL" id="KAL3124740.1"/>
    </source>
</evidence>
<protein>
    <submittedName>
        <fullName evidence="2">Uncharacterized protein</fullName>
    </submittedName>
</protein>
<feature type="compositionally biased region" description="Pro residues" evidence="1">
    <location>
        <begin position="153"/>
        <end position="163"/>
    </location>
</feature>